<dbReference type="EMBL" id="QQAZ01000004">
    <property type="protein sequence ID" value="RDI52116.1"/>
    <property type="molecule type" value="Genomic_DNA"/>
</dbReference>
<gene>
    <name evidence="1" type="ORF">DFR68_104604</name>
</gene>
<comment type="caution">
    <text evidence="1">The sequence shown here is derived from an EMBL/GenBank/DDBJ whole genome shotgun (WGS) entry which is preliminary data.</text>
</comment>
<accession>A0A370H6V2</accession>
<evidence type="ECO:0000313" key="2">
    <source>
        <dbReference type="Proteomes" id="UP000255355"/>
    </source>
</evidence>
<sequence>MQDGAVESLPPKHSLLEACRGTAAEDHFVLRCACRLAELHEQRLAVTPTAAHGIDRDRAQLVHDIDHWVATELPRARGGVRLHTETVGTVIDRLAQFSALSYFTLADAPEWMVRDASRRLSELAAAYDDLAAEISAGLCRLPNLSGHHSYDH</sequence>
<name>A0A370H6V2_9NOCA</name>
<dbReference type="Proteomes" id="UP000255355">
    <property type="component" value="Unassembled WGS sequence"/>
</dbReference>
<evidence type="ECO:0000313" key="1">
    <source>
        <dbReference type="EMBL" id="RDI52116.1"/>
    </source>
</evidence>
<proteinExistence type="predicted"/>
<keyword evidence="2" id="KW-1185">Reference proteome</keyword>
<organism evidence="1 2">
    <name type="scientific">Nocardia mexicana</name>
    <dbReference type="NCBI Taxonomy" id="279262"/>
    <lineage>
        <taxon>Bacteria</taxon>
        <taxon>Bacillati</taxon>
        <taxon>Actinomycetota</taxon>
        <taxon>Actinomycetes</taxon>
        <taxon>Mycobacteriales</taxon>
        <taxon>Nocardiaceae</taxon>
        <taxon>Nocardia</taxon>
    </lineage>
</organism>
<dbReference type="InterPro" id="IPR025350">
    <property type="entry name" value="DUF4254"/>
</dbReference>
<reference evidence="1 2" key="1">
    <citation type="submission" date="2018-07" db="EMBL/GenBank/DDBJ databases">
        <title>Genomic Encyclopedia of Type Strains, Phase IV (KMG-IV): sequencing the most valuable type-strain genomes for metagenomic binning, comparative biology and taxonomic classification.</title>
        <authorList>
            <person name="Goeker M."/>
        </authorList>
    </citation>
    <scope>NUCLEOTIDE SEQUENCE [LARGE SCALE GENOMIC DNA]</scope>
    <source>
        <strain evidence="1 2">DSM 44952</strain>
    </source>
</reference>
<dbReference type="Pfam" id="PF14063">
    <property type="entry name" value="DUF4254"/>
    <property type="match status" value="1"/>
</dbReference>
<dbReference type="AlphaFoldDB" id="A0A370H6V2"/>
<protein>
    <submittedName>
        <fullName evidence="1">Uncharacterized protein DUF4254</fullName>
    </submittedName>
</protein>